<dbReference type="HOGENOM" id="CLU_830887_0_0_5"/>
<evidence type="ECO:0000256" key="1">
    <source>
        <dbReference type="SAM" id="MobiDB-lite"/>
    </source>
</evidence>
<proteinExistence type="predicted"/>
<reference evidence="3" key="1">
    <citation type="journal article" date="2010" name="ISME J.">
        <title>The complete genome sequence of the algal symbiont Dinoroseobacter shibae: a hitchhiker's guide to life in the sea.</title>
        <authorList>
            <person name="Wagner-Dobler I."/>
            <person name="Ballhausen B."/>
            <person name="Berger M."/>
            <person name="Brinkhoff T."/>
            <person name="Buchholz I."/>
            <person name="Bunk B."/>
            <person name="Cypionka H."/>
            <person name="Daniel R."/>
            <person name="Drepper T."/>
            <person name="Gerdts G."/>
            <person name="Hahnke S."/>
            <person name="Han C."/>
            <person name="Jahn D."/>
            <person name="Kalhoefer D."/>
            <person name="Kiss H."/>
            <person name="Klenk H.P."/>
            <person name="Kyrpides N."/>
            <person name="Liebl W."/>
            <person name="Liesegang H."/>
            <person name="Meincke L."/>
            <person name="Pati A."/>
            <person name="Petersen J."/>
            <person name="Piekarski T."/>
            <person name="Pommerenke C."/>
            <person name="Pradella S."/>
            <person name="Pukall R."/>
            <person name="Rabus R."/>
            <person name="Stackebrandt E."/>
            <person name="Thole S."/>
            <person name="Thompson L."/>
            <person name="Tielen P."/>
            <person name="Tomasch J."/>
            <person name="von Jan M."/>
            <person name="Wanphrut N."/>
            <person name="Wichels A."/>
            <person name="Zech H."/>
            <person name="Simon M."/>
        </authorList>
    </citation>
    <scope>NUCLEOTIDE SEQUENCE [LARGE SCALE GENOMIC DNA]</scope>
    <source>
        <strain evidence="3">DSM 16493 / NCIMB 14021 / DFL 12</strain>
    </source>
</reference>
<feature type="region of interest" description="Disordered" evidence="1">
    <location>
        <begin position="94"/>
        <end position="165"/>
    </location>
</feature>
<feature type="compositionally biased region" description="Low complexity" evidence="1">
    <location>
        <begin position="99"/>
        <end position="142"/>
    </location>
</feature>
<feature type="compositionally biased region" description="Pro residues" evidence="1">
    <location>
        <begin position="143"/>
        <end position="152"/>
    </location>
</feature>
<feature type="region of interest" description="Disordered" evidence="1">
    <location>
        <begin position="188"/>
        <end position="223"/>
    </location>
</feature>
<name>A8LSA9_DINSH</name>
<dbReference type="EMBL" id="CP000830">
    <property type="protein sequence ID" value="ABV94202.1"/>
    <property type="molecule type" value="Genomic_DNA"/>
</dbReference>
<feature type="region of interest" description="Disordered" evidence="1">
    <location>
        <begin position="282"/>
        <end position="307"/>
    </location>
</feature>
<feature type="region of interest" description="Disordered" evidence="1">
    <location>
        <begin position="1"/>
        <end position="30"/>
    </location>
</feature>
<protein>
    <submittedName>
        <fullName evidence="2">Uncharacterized protein</fullName>
    </submittedName>
</protein>
<dbReference type="STRING" id="398580.Dshi_2468"/>
<dbReference type="Proteomes" id="UP000006833">
    <property type="component" value="Chromosome"/>
</dbReference>
<gene>
    <name evidence="2" type="ordered locus">Dshi_2468</name>
</gene>
<sequence length="334" mass="35494">MAQKGRVKPPAGAAAAHRSRRSVSPGALDTSPRVIAQLARQRAMFGAVLATPAAGVIQREVILGKESSYAYPRTYASSYAPDICYKSREEAEAADKRLAAAAESQAESASASTSTADAAPASGAGSSAPPTAPPLRSRAPQRASPPPAPLRPLTPSERGYPLGFGSMKEFRDATRPVAVANRHRSIIVRGSSVTGKSGDGSRDFRGADYPNPPRKKPAGFDKADYRSDIDVGVVGADVRRDRDINRRGFPRPKTAAARLERRHQRAVRDAIGFQTGLKFFAEAPDGAQIERPHTPDGRRTPMGQDAFSAELSERLARLAAERDAGDGADKDADD</sequence>
<evidence type="ECO:0000313" key="2">
    <source>
        <dbReference type="EMBL" id="ABV94202.1"/>
    </source>
</evidence>
<dbReference type="AlphaFoldDB" id="A8LSA9"/>
<organism evidence="2 3">
    <name type="scientific">Dinoroseobacter shibae (strain DSM 16493 / NCIMB 14021 / DFL 12)</name>
    <dbReference type="NCBI Taxonomy" id="398580"/>
    <lineage>
        <taxon>Bacteria</taxon>
        <taxon>Pseudomonadati</taxon>
        <taxon>Pseudomonadota</taxon>
        <taxon>Alphaproteobacteria</taxon>
        <taxon>Rhodobacterales</taxon>
        <taxon>Roseobacteraceae</taxon>
        <taxon>Dinoroseobacter</taxon>
    </lineage>
</organism>
<accession>A8LSA9</accession>
<feature type="compositionally biased region" description="Basic and acidic residues" evidence="1">
    <location>
        <begin position="288"/>
        <end position="299"/>
    </location>
</feature>
<dbReference type="KEGG" id="dsh:Dshi_2468"/>
<keyword evidence="3" id="KW-1185">Reference proteome</keyword>
<evidence type="ECO:0000313" key="3">
    <source>
        <dbReference type="Proteomes" id="UP000006833"/>
    </source>
</evidence>